<dbReference type="InterPro" id="IPR017853">
    <property type="entry name" value="GH"/>
</dbReference>
<feature type="transmembrane region" description="Helical" evidence="6">
    <location>
        <begin position="12"/>
        <end position="34"/>
    </location>
</feature>
<evidence type="ECO:0000256" key="2">
    <source>
        <dbReference type="ARBA" id="ARBA00012706"/>
    </source>
</evidence>
<keyword evidence="6" id="KW-0472">Membrane</keyword>
<keyword evidence="9" id="KW-1185">Reference proteome</keyword>
<keyword evidence="6" id="KW-0812">Transmembrane</keyword>
<evidence type="ECO:0000256" key="4">
    <source>
        <dbReference type="ARBA" id="ARBA00023295"/>
    </source>
</evidence>
<evidence type="ECO:0000256" key="5">
    <source>
        <dbReference type="RuleBase" id="RU361153"/>
    </source>
</evidence>
<feature type="domain" description="Glycoside hydrolase family 5" evidence="7">
    <location>
        <begin position="239"/>
        <end position="469"/>
    </location>
</feature>
<dbReference type="SUPFAM" id="SSF51445">
    <property type="entry name" value="(Trans)glycosidases"/>
    <property type="match status" value="1"/>
</dbReference>
<dbReference type="OrthoDB" id="9774262at2"/>
<evidence type="ECO:0000256" key="1">
    <source>
        <dbReference type="ARBA" id="ARBA00001678"/>
    </source>
</evidence>
<organism evidence="8 9">
    <name type="scientific">Euzebyella marina</name>
    <dbReference type="NCBI Taxonomy" id="1761453"/>
    <lineage>
        <taxon>Bacteria</taxon>
        <taxon>Pseudomonadati</taxon>
        <taxon>Bacteroidota</taxon>
        <taxon>Flavobacteriia</taxon>
        <taxon>Flavobacteriales</taxon>
        <taxon>Flavobacteriaceae</taxon>
        <taxon>Euzebyella</taxon>
    </lineage>
</organism>
<dbReference type="RefSeq" id="WP_121849656.1">
    <property type="nucleotide sequence ID" value="NZ_CP032050.1"/>
</dbReference>
<evidence type="ECO:0000259" key="7">
    <source>
        <dbReference type="Pfam" id="PF00150"/>
    </source>
</evidence>
<comment type="similarity">
    <text evidence="5">Belongs to the glycosyl hydrolase 5 (cellulase A) family.</text>
</comment>
<dbReference type="Pfam" id="PF00150">
    <property type="entry name" value="Cellulase"/>
    <property type="match status" value="1"/>
</dbReference>
<keyword evidence="4 5" id="KW-0326">Glycosidase</keyword>
<dbReference type="EMBL" id="CP032050">
    <property type="protein sequence ID" value="AYN68643.1"/>
    <property type="molecule type" value="Genomic_DNA"/>
</dbReference>
<dbReference type="Gene3D" id="3.20.20.80">
    <property type="entry name" value="Glycosidases"/>
    <property type="match status" value="1"/>
</dbReference>
<dbReference type="InterPro" id="IPR045053">
    <property type="entry name" value="MAN-like"/>
</dbReference>
<dbReference type="KEGG" id="emar:D1013_15275"/>
<gene>
    <name evidence="8" type="ORF">D1013_15275</name>
</gene>
<evidence type="ECO:0000313" key="8">
    <source>
        <dbReference type="EMBL" id="AYN68643.1"/>
    </source>
</evidence>
<reference evidence="8 9" key="1">
    <citation type="submission" date="2018-08" db="EMBL/GenBank/DDBJ databases">
        <title>The reduced genetic potential of extracellular carbohydrate catabolism in Euzebyella marina RN62, a Flavobacteriia bacterium isolated from the hadal water.</title>
        <authorList>
            <person name="Xue C."/>
        </authorList>
    </citation>
    <scope>NUCLEOTIDE SEQUENCE [LARGE SCALE GENOMIC DNA]</scope>
    <source>
        <strain evidence="8 9">RN62</strain>
    </source>
</reference>
<name>A0A3G2L8U7_9FLAO</name>
<sequence>MNWNKWIIRIGLLITFVGVNALILFGISSVWSYLNTGADRSSRLHLNIDEVRSYLPKVEWDTTKVEGRPIEPLTLAEIERDYLNGWYVKNTALFTNNRYGISDYFTDSARVKLQRILDLNKSNQATFKQTSLNHHPKLDFYSADGTQVYFTDHNVHLHQESFLNGQSVLNQENQEAYRVIMLLEDGFWRVRHFTKFEPADEGPPDDFVLSDSTRKLIRDIKGLNYYPQDTPWDMFGKKYNDTIIAKDFNLIKAMGLNTIRIFIPYEDFGAAHVDFDKLAKVRSLLDLAEKNNLKVVVTLFDFYGNYDVFDWTLNHRHTEQIVTALKDHKAILAWDVKNEPDLDFKSRGKETVLAWLKQMFKEIRKWDTEHPITVGWASPEAAANLSEEVDFVSFHYYKKLSDFTSSYDTLKTTVANDEKPIVLQEYGLSSYSGVWNAFKGSEEEQAAYYEEMQSTLMDKKIPFLFWTLYDFRHVPKSVVGSLPWRKQPQRYFGCYDVNGRPKAASKYLIQY</sequence>
<dbReference type="Proteomes" id="UP000276309">
    <property type="component" value="Chromosome"/>
</dbReference>
<dbReference type="GO" id="GO:0000272">
    <property type="term" value="P:polysaccharide catabolic process"/>
    <property type="evidence" value="ECO:0007669"/>
    <property type="project" value="InterPro"/>
</dbReference>
<dbReference type="InterPro" id="IPR001547">
    <property type="entry name" value="Glyco_hydro_5"/>
</dbReference>
<proteinExistence type="inferred from homology"/>
<evidence type="ECO:0000256" key="6">
    <source>
        <dbReference type="SAM" id="Phobius"/>
    </source>
</evidence>
<dbReference type="GO" id="GO:0004553">
    <property type="term" value="F:hydrolase activity, hydrolyzing O-glycosyl compounds"/>
    <property type="evidence" value="ECO:0007669"/>
    <property type="project" value="InterPro"/>
</dbReference>
<dbReference type="AlphaFoldDB" id="A0A3G2L8U7"/>
<evidence type="ECO:0000313" key="9">
    <source>
        <dbReference type="Proteomes" id="UP000276309"/>
    </source>
</evidence>
<dbReference type="EC" id="3.2.1.78" evidence="2"/>
<dbReference type="PROSITE" id="PS00659">
    <property type="entry name" value="GLYCOSYL_HYDROL_F5"/>
    <property type="match status" value="1"/>
</dbReference>
<protein>
    <recommendedName>
        <fullName evidence="2">mannan endo-1,4-beta-mannosidase</fullName>
        <ecNumber evidence="2">3.2.1.78</ecNumber>
    </recommendedName>
</protein>
<dbReference type="PANTHER" id="PTHR31451">
    <property type="match status" value="1"/>
</dbReference>
<keyword evidence="3 5" id="KW-0378">Hydrolase</keyword>
<dbReference type="InterPro" id="IPR018087">
    <property type="entry name" value="Glyco_hydro_5_CS"/>
</dbReference>
<keyword evidence="6" id="KW-1133">Transmembrane helix</keyword>
<accession>A0A3G2L8U7</accession>
<evidence type="ECO:0000256" key="3">
    <source>
        <dbReference type="ARBA" id="ARBA00022801"/>
    </source>
</evidence>
<comment type="catalytic activity">
    <reaction evidence="1">
        <text>Random hydrolysis of (1-&gt;4)-beta-D-mannosidic linkages in mannans, galactomannans and glucomannans.</text>
        <dbReference type="EC" id="3.2.1.78"/>
    </reaction>
</comment>